<evidence type="ECO:0000256" key="2">
    <source>
        <dbReference type="ARBA" id="ARBA00022553"/>
    </source>
</evidence>
<keyword evidence="3" id="KW-0902">Two-component regulatory system</keyword>
<dbReference type="InterPro" id="IPR036388">
    <property type="entry name" value="WH-like_DNA-bd_sf"/>
</dbReference>
<organism evidence="11 12">
    <name type="scientific">Ornithinibacillus salinisoli</name>
    <dbReference type="NCBI Taxonomy" id="1848459"/>
    <lineage>
        <taxon>Bacteria</taxon>
        <taxon>Bacillati</taxon>
        <taxon>Bacillota</taxon>
        <taxon>Bacilli</taxon>
        <taxon>Bacillales</taxon>
        <taxon>Bacillaceae</taxon>
        <taxon>Ornithinibacillus</taxon>
    </lineage>
</organism>
<proteinExistence type="predicted"/>
<feature type="DNA-binding region" description="OmpR/PhoB-type" evidence="8">
    <location>
        <begin position="129"/>
        <end position="228"/>
    </location>
</feature>
<evidence type="ECO:0000256" key="8">
    <source>
        <dbReference type="PROSITE-ProRule" id="PRU01091"/>
    </source>
</evidence>
<dbReference type="InterPro" id="IPR011006">
    <property type="entry name" value="CheY-like_superfamily"/>
</dbReference>
<dbReference type="InterPro" id="IPR001867">
    <property type="entry name" value="OmpR/PhoB-type_DNA-bd"/>
</dbReference>
<dbReference type="InterPro" id="IPR039420">
    <property type="entry name" value="WalR-like"/>
</dbReference>
<feature type="domain" description="OmpR/PhoB-type" evidence="10">
    <location>
        <begin position="129"/>
        <end position="228"/>
    </location>
</feature>
<evidence type="ECO:0000256" key="1">
    <source>
        <dbReference type="ARBA" id="ARBA00004496"/>
    </source>
</evidence>
<feature type="domain" description="Response regulatory" evidence="9">
    <location>
        <begin position="3"/>
        <end position="116"/>
    </location>
</feature>
<dbReference type="SMART" id="SM00448">
    <property type="entry name" value="REC"/>
    <property type="match status" value="1"/>
</dbReference>
<evidence type="ECO:0000313" key="12">
    <source>
        <dbReference type="Proteomes" id="UP001597383"/>
    </source>
</evidence>
<accession>A0ABW4VZI1</accession>
<dbReference type="InterPro" id="IPR016032">
    <property type="entry name" value="Sig_transdc_resp-reg_C-effctor"/>
</dbReference>
<dbReference type="Gene3D" id="1.10.10.10">
    <property type="entry name" value="Winged helix-like DNA-binding domain superfamily/Winged helix DNA-binding domain"/>
    <property type="match status" value="1"/>
</dbReference>
<keyword evidence="4" id="KW-0805">Transcription regulation</keyword>
<keyword evidence="2 7" id="KW-0597">Phosphoprotein</keyword>
<reference evidence="12" key="1">
    <citation type="journal article" date="2019" name="Int. J. Syst. Evol. Microbiol.">
        <title>The Global Catalogue of Microorganisms (GCM) 10K type strain sequencing project: providing services to taxonomists for standard genome sequencing and annotation.</title>
        <authorList>
            <consortium name="The Broad Institute Genomics Platform"/>
            <consortium name="The Broad Institute Genome Sequencing Center for Infectious Disease"/>
            <person name="Wu L."/>
            <person name="Ma J."/>
        </authorList>
    </citation>
    <scope>NUCLEOTIDE SEQUENCE [LARGE SCALE GENOMIC DNA]</scope>
    <source>
        <strain evidence="12">R28</strain>
    </source>
</reference>
<evidence type="ECO:0000256" key="3">
    <source>
        <dbReference type="ARBA" id="ARBA00023012"/>
    </source>
</evidence>
<name>A0ABW4VZI1_9BACI</name>
<keyword evidence="6" id="KW-0804">Transcription</keyword>
<dbReference type="EMBL" id="JBHUHQ010000014">
    <property type="protein sequence ID" value="MFD2044191.1"/>
    <property type="molecule type" value="Genomic_DNA"/>
</dbReference>
<evidence type="ECO:0000256" key="5">
    <source>
        <dbReference type="ARBA" id="ARBA00023125"/>
    </source>
</evidence>
<dbReference type="SUPFAM" id="SSF46894">
    <property type="entry name" value="C-terminal effector domain of the bipartite response regulators"/>
    <property type="match status" value="1"/>
</dbReference>
<evidence type="ECO:0000259" key="10">
    <source>
        <dbReference type="PROSITE" id="PS51755"/>
    </source>
</evidence>
<evidence type="ECO:0000256" key="7">
    <source>
        <dbReference type="PROSITE-ProRule" id="PRU00169"/>
    </source>
</evidence>
<evidence type="ECO:0000259" key="9">
    <source>
        <dbReference type="PROSITE" id="PS50110"/>
    </source>
</evidence>
<comment type="subcellular location">
    <subcellularLocation>
        <location evidence="1">Cytoplasm</location>
    </subcellularLocation>
</comment>
<keyword evidence="5 8" id="KW-0238">DNA-binding</keyword>
<dbReference type="Proteomes" id="UP001597383">
    <property type="component" value="Unassembled WGS sequence"/>
</dbReference>
<comment type="caution">
    <text evidence="11">The sequence shown here is derived from an EMBL/GenBank/DDBJ whole genome shotgun (WGS) entry which is preliminary data.</text>
</comment>
<dbReference type="RefSeq" id="WP_377556499.1">
    <property type="nucleotide sequence ID" value="NZ_JBHUHQ010000014.1"/>
</dbReference>
<dbReference type="Gene3D" id="3.40.50.2300">
    <property type="match status" value="1"/>
</dbReference>
<dbReference type="PANTHER" id="PTHR48111:SF26">
    <property type="entry name" value="STAGE 0 SPORULATION PROTEIN A HOMOLOG"/>
    <property type="match status" value="1"/>
</dbReference>
<evidence type="ECO:0000256" key="6">
    <source>
        <dbReference type="ARBA" id="ARBA00023163"/>
    </source>
</evidence>
<dbReference type="SUPFAM" id="SSF52172">
    <property type="entry name" value="CheY-like"/>
    <property type="match status" value="1"/>
</dbReference>
<dbReference type="SMART" id="SM00862">
    <property type="entry name" value="Trans_reg_C"/>
    <property type="match status" value="1"/>
</dbReference>
<evidence type="ECO:0000313" key="11">
    <source>
        <dbReference type="EMBL" id="MFD2044191.1"/>
    </source>
</evidence>
<dbReference type="Pfam" id="PF00072">
    <property type="entry name" value="Response_reg"/>
    <property type="match status" value="1"/>
</dbReference>
<gene>
    <name evidence="11" type="ORF">ACFSJF_07935</name>
</gene>
<dbReference type="Pfam" id="PF00486">
    <property type="entry name" value="Trans_reg_C"/>
    <property type="match status" value="1"/>
</dbReference>
<protein>
    <submittedName>
        <fullName evidence="11">Response regulator transcription factor</fullName>
    </submittedName>
</protein>
<dbReference type="CDD" id="cd17574">
    <property type="entry name" value="REC_OmpR"/>
    <property type="match status" value="1"/>
</dbReference>
<keyword evidence="12" id="KW-1185">Reference proteome</keyword>
<feature type="modified residue" description="4-aspartylphosphate" evidence="7">
    <location>
        <position position="52"/>
    </location>
</feature>
<dbReference type="PANTHER" id="PTHR48111">
    <property type="entry name" value="REGULATOR OF RPOS"/>
    <property type="match status" value="1"/>
</dbReference>
<dbReference type="CDD" id="cd00383">
    <property type="entry name" value="trans_reg_C"/>
    <property type="match status" value="1"/>
</dbReference>
<dbReference type="PROSITE" id="PS50110">
    <property type="entry name" value="RESPONSE_REGULATORY"/>
    <property type="match status" value="1"/>
</dbReference>
<dbReference type="Gene3D" id="6.10.250.690">
    <property type="match status" value="1"/>
</dbReference>
<sequence length="228" mass="26752">MKKVLIIEDEESIAELERDYLEVNGFSSDIAFTGEEGLRKATTDSYDLILLDLMLPGIDGFELCREIRKTKDIPILMVTARKEDIDKIRGFDRGADDYIEKPFNPNELVARVKAHITRYDRLVNRDEFDHTIQIRSLVIDQESRRVFVSEEEKVFTAKEFDLLTFLANHPNRVFSKEHLFERIWGFESMGDITTVTVHIRKIREKIEEDTSNPEFIETIWGVGYRFKK</sequence>
<evidence type="ECO:0000256" key="4">
    <source>
        <dbReference type="ARBA" id="ARBA00023015"/>
    </source>
</evidence>
<dbReference type="InterPro" id="IPR001789">
    <property type="entry name" value="Sig_transdc_resp-reg_receiver"/>
</dbReference>
<dbReference type="PROSITE" id="PS51755">
    <property type="entry name" value="OMPR_PHOB"/>
    <property type="match status" value="1"/>
</dbReference>